<reference evidence="3" key="1">
    <citation type="submission" date="2016-11" db="UniProtKB">
        <authorList>
            <consortium name="WormBaseParasite"/>
        </authorList>
    </citation>
    <scope>IDENTIFICATION</scope>
</reference>
<organism evidence="2 3">
    <name type="scientific">Steinernema glaseri</name>
    <dbReference type="NCBI Taxonomy" id="37863"/>
    <lineage>
        <taxon>Eukaryota</taxon>
        <taxon>Metazoa</taxon>
        <taxon>Ecdysozoa</taxon>
        <taxon>Nematoda</taxon>
        <taxon>Chromadorea</taxon>
        <taxon>Rhabditida</taxon>
        <taxon>Tylenchina</taxon>
        <taxon>Panagrolaimomorpha</taxon>
        <taxon>Strongyloidoidea</taxon>
        <taxon>Steinernematidae</taxon>
        <taxon>Steinernema</taxon>
    </lineage>
</organism>
<proteinExistence type="predicted"/>
<sequence>MALLCTKYRDTEIQKKRRRKHASDTDGVQSVKSDEKSCTCFRGHGGSQLSQESNGPGKTVNTHMTAWSLALQIIYKSHTQPELHQDDGPIGTWKTHQRRLSSGCFVTTEPDQHHQVQRI</sequence>
<name>A0A1I8AKL9_9BILA</name>
<dbReference type="AlphaFoldDB" id="A0A1I8AKL9"/>
<feature type="compositionally biased region" description="Polar residues" evidence="1">
    <location>
        <begin position="47"/>
        <end position="60"/>
    </location>
</feature>
<evidence type="ECO:0000256" key="1">
    <source>
        <dbReference type="SAM" id="MobiDB-lite"/>
    </source>
</evidence>
<evidence type="ECO:0000313" key="3">
    <source>
        <dbReference type="WBParaSite" id="L893_g6753.t1"/>
    </source>
</evidence>
<feature type="region of interest" description="Disordered" evidence="1">
    <location>
        <begin position="14"/>
        <end position="60"/>
    </location>
</feature>
<accession>A0A1I8AKL9</accession>
<dbReference type="WBParaSite" id="L893_g6753.t1">
    <property type="protein sequence ID" value="L893_g6753.t1"/>
    <property type="gene ID" value="L893_g6753"/>
</dbReference>
<dbReference type="Proteomes" id="UP000095287">
    <property type="component" value="Unplaced"/>
</dbReference>
<keyword evidence="2" id="KW-1185">Reference proteome</keyword>
<protein>
    <submittedName>
        <fullName evidence="3">Zinc finger protein</fullName>
    </submittedName>
</protein>
<evidence type="ECO:0000313" key="2">
    <source>
        <dbReference type="Proteomes" id="UP000095287"/>
    </source>
</evidence>